<reference evidence="2" key="1">
    <citation type="journal article" date="2014" name="Int. J. Syst. Evol. Microbiol.">
        <title>Complete genome sequence of Corynebacterium casei LMG S-19264T (=DSM 44701T), isolated from a smear-ripened cheese.</title>
        <authorList>
            <consortium name="US DOE Joint Genome Institute (JGI-PGF)"/>
            <person name="Walter F."/>
            <person name="Albersmeier A."/>
            <person name="Kalinowski J."/>
            <person name="Ruckert C."/>
        </authorList>
    </citation>
    <scope>NUCLEOTIDE SEQUENCE</scope>
    <source>
        <strain evidence="2">CGMCC 4.7368</strain>
    </source>
</reference>
<dbReference type="GO" id="GO:0016779">
    <property type="term" value="F:nucleotidyltransferase activity"/>
    <property type="evidence" value="ECO:0007669"/>
    <property type="project" value="InterPro"/>
</dbReference>
<dbReference type="Gene3D" id="3.30.460.10">
    <property type="entry name" value="Beta Polymerase, domain 2"/>
    <property type="match status" value="1"/>
</dbReference>
<gene>
    <name evidence="2" type="ORF">GCM10012289_27770</name>
</gene>
<dbReference type="InterPro" id="IPR043519">
    <property type="entry name" value="NT_sf"/>
</dbReference>
<keyword evidence="3" id="KW-1185">Reference proteome</keyword>
<evidence type="ECO:0000313" key="2">
    <source>
        <dbReference type="EMBL" id="GGO68607.1"/>
    </source>
</evidence>
<evidence type="ECO:0000313" key="3">
    <source>
        <dbReference type="Proteomes" id="UP000646523"/>
    </source>
</evidence>
<dbReference type="Proteomes" id="UP000646523">
    <property type="component" value="Unassembled WGS sequence"/>
</dbReference>
<evidence type="ECO:0000259" key="1">
    <source>
        <dbReference type="Pfam" id="PF01909"/>
    </source>
</evidence>
<dbReference type="Pfam" id="PF01909">
    <property type="entry name" value="NTP_transf_2"/>
    <property type="match status" value="1"/>
</dbReference>
<feature type="domain" description="Polymerase nucleotidyl transferase" evidence="1">
    <location>
        <begin position="12"/>
        <end position="67"/>
    </location>
</feature>
<sequence length="253" mass="28428">MSAPTDLLLTRFLEDLRPVVPLVALWAHGSLARGDYQPGRSDLDLIAVVETPLTDEQRARLERLHQALDLPLAEHLHCSYLPRDELADHATEHVTWAMGELFERPVTAVTRRELHEGALELYGPPPAGLLPPVSDQELADFVRADLRGFWLVKTRGRRRWLQDVWVDLGLVTVARATVTLRDGRLISKREALGVLLDLGAPAKVVADIRARRYGLPRPRLSRFRRARLARAFLRTTIGQTLRTHGDAPPARLG</sequence>
<dbReference type="InterPro" id="IPR002934">
    <property type="entry name" value="Polymerase_NTP_transf_dom"/>
</dbReference>
<dbReference type="RefSeq" id="WP_189124470.1">
    <property type="nucleotide sequence ID" value="NZ_BMNH01000006.1"/>
</dbReference>
<dbReference type="EMBL" id="BMNH01000006">
    <property type="protein sequence ID" value="GGO68607.1"/>
    <property type="molecule type" value="Genomic_DNA"/>
</dbReference>
<dbReference type="CDD" id="cd05403">
    <property type="entry name" value="NT_KNTase_like"/>
    <property type="match status" value="1"/>
</dbReference>
<dbReference type="SUPFAM" id="SSF81301">
    <property type="entry name" value="Nucleotidyltransferase"/>
    <property type="match status" value="1"/>
</dbReference>
<comment type="caution">
    <text evidence="2">The sequence shown here is derived from an EMBL/GenBank/DDBJ whole genome shotgun (WGS) entry which is preliminary data.</text>
</comment>
<accession>A0A917YZC4</accession>
<proteinExistence type="predicted"/>
<organism evidence="2 3">
    <name type="scientific">Nonomuraea cavernae</name>
    <dbReference type="NCBI Taxonomy" id="2045107"/>
    <lineage>
        <taxon>Bacteria</taxon>
        <taxon>Bacillati</taxon>
        <taxon>Actinomycetota</taxon>
        <taxon>Actinomycetes</taxon>
        <taxon>Streptosporangiales</taxon>
        <taxon>Streptosporangiaceae</taxon>
        <taxon>Nonomuraea</taxon>
    </lineage>
</organism>
<dbReference type="AlphaFoldDB" id="A0A917YZC4"/>
<reference evidence="2" key="2">
    <citation type="submission" date="2020-09" db="EMBL/GenBank/DDBJ databases">
        <authorList>
            <person name="Sun Q."/>
            <person name="Zhou Y."/>
        </authorList>
    </citation>
    <scope>NUCLEOTIDE SEQUENCE</scope>
    <source>
        <strain evidence="2">CGMCC 4.7368</strain>
    </source>
</reference>
<name>A0A917YZC4_9ACTN</name>
<protein>
    <submittedName>
        <fullName evidence="2">Nucleotidyltransferase</fullName>
    </submittedName>
</protein>